<evidence type="ECO:0000256" key="5">
    <source>
        <dbReference type="ARBA" id="ARBA00023163"/>
    </source>
</evidence>
<dbReference type="AlphaFoldDB" id="A0A8D8QHR2"/>
<evidence type="ECO:0000256" key="4">
    <source>
        <dbReference type="ARBA" id="ARBA00023125"/>
    </source>
</evidence>
<dbReference type="EMBL" id="HBUF01077179">
    <property type="protein sequence ID" value="CAG6631542.1"/>
    <property type="molecule type" value="Transcribed_RNA"/>
</dbReference>
<organism evidence="9">
    <name type="scientific">Cacopsylla melanoneura</name>
    <dbReference type="NCBI Taxonomy" id="428564"/>
    <lineage>
        <taxon>Eukaryota</taxon>
        <taxon>Metazoa</taxon>
        <taxon>Ecdysozoa</taxon>
        <taxon>Arthropoda</taxon>
        <taxon>Hexapoda</taxon>
        <taxon>Insecta</taxon>
        <taxon>Pterygota</taxon>
        <taxon>Neoptera</taxon>
        <taxon>Paraneoptera</taxon>
        <taxon>Hemiptera</taxon>
        <taxon>Sternorrhyncha</taxon>
        <taxon>Psylloidea</taxon>
        <taxon>Psyllidae</taxon>
        <taxon>Psyllinae</taxon>
        <taxon>Cacopsylla</taxon>
    </lineage>
</organism>
<dbReference type="SUPFAM" id="SSF47459">
    <property type="entry name" value="HLH, helix-loop-helix DNA-binding domain"/>
    <property type="match status" value="1"/>
</dbReference>
<evidence type="ECO:0000256" key="6">
    <source>
        <dbReference type="ARBA" id="ARBA00023242"/>
    </source>
</evidence>
<keyword evidence="6" id="KW-0539">Nucleus</keyword>
<evidence type="ECO:0000259" key="8">
    <source>
        <dbReference type="PROSITE" id="PS50888"/>
    </source>
</evidence>
<dbReference type="PROSITE" id="PS50888">
    <property type="entry name" value="BHLH"/>
    <property type="match status" value="1"/>
</dbReference>
<evidence type="ECO:0000256" key="3">
    <source>
        <dbReference type="ARBA" id="ARBA00023015"/>
    </source>
</evidence>
<sequence>MSLSFDLDRDSLVRSNFSLLEMKMSPGTQAERESSGFCSGEELEDPDTDSSSRSLSDNESRDSRPLNTPSGSKRRYEDSNNNSKHLDNVKRVCNFDNRLSKKPSSSPFRPWSDSKDSRETSPKIEIQEEPLSLVKEKKRDEEMPLDFRKKSYPFKSEPKVSEDVKPSLVDSNLNFINSLHPYSLLRTSQLLASHPIHQIRNPINMNNPLLSSPAPFKPLVVHKAPLVNSIPLIPPNLLIPTTLNPLMYSKPFVDSKLNTLSNHIKLEDDVRVRLEDELKKERLFRTEDRLQNGHSVTIKQEPSEEIVTKSKDSTRTTSKQFSNKQTSEKSHKTESLNKVLKKHERLDDLKMLNANNDSMGSTCTNDSDETLSLNGDYKKKCSSSQNYNRNYKNMTRERRIEANARERTRVHTISAAFETLRKTVPAYSTNQKLSKLSVLRIACSYIMTLSRIAGHDYSQDESEPSIESCVEDVTKTIQLEGKVKKKTRDEDEE</sequence>
<dbReference type="CDD" id="cd11421">
    <property type="entry name" value="bHLH_TS_ATOH8"/>
    <property type="match status" value="1"/>
</dbReference>
<dbReference type="GO" id="GO:0046983">
    <property type="term" value="F:protein dimerization activity"/>
    <property type="evidence" value="ECO:0007669"/>
    <property type="project" value="InterPro"/>
</dbReference>
<feature type="region of interest" description="Disordered" evidence="7">
    <location>
        <begin position="294"/>
        <end position="338"/>
    </location>
</feature>
<evidence type="ECO:0000256" key="1">
    <source>
        <dbReference type="ARBA" id="ARBA00004324"/>
    </source>
</evidence>
<dbReference type="GO" id="GO:0016607">
    <property type="term" value="C:nuclear speck"/>
    <property type="evidence" value="ECO:0007669"/>
    <property type="project" value="UniProtKB-SubCell"/>
</dbReference>
<comment type="subcellular location">
    <subcellularLocation>
        <location evidence="2">Cytoplasm</location>
    </subcellularLocation>
    <subcellularLocation>
        <location evidence="1">Nucleus speckle</location>
    </subcellularLocation>
</comment>
<evidence type="ECO:0000313" key="9">
    <source>
        <dbReference type="EMBL" id="CAG6631542.1"/>
    </source>
</evidence>
<proteinExistence type="predicted"/>
<dbReference type="GO" id="GO:0070888">
    <property type="term" value="F:E-box binding"/>
    <property type="evidence" value="ECO:0007669"/>
    <property type="project" value="TreeGrafter"/>
</dbReference>
<keyword evidence="5" id="KW-0804">Transcription</keyword>
<dbReference type="InterPro" id="IPR050359">
    <property type="entry name" value="bHLH_transcription_factors"/>
</dbReference>
<dbReference type="SMART" id="SM00353">
    <property type="entry name" value="HLH"/>
    <property type="match status" value="1"/>
</dbReference>
<feature type="compositionally biased region" description="Basic and acidic residues" evidence="7">
    <location>
        <begin position="74"/>
        <end position="90"/>
    </location>
</feature>
<keyword evidence="3" id="KW-0805">Transcription regulation</keyword>
<feature type="region of interest" description="Disordered" evidence="7">
    <location>
        <begin position="21"/>
        <end position="130"/>
    </location>
</feature>
<accession>A0A8D8QHR2</accession>
<evidence type="ECO:0000256" key="7">
    <source>
        <dbReference type="SAM" id="MobiDB-lite"/>
    </source>
</evidence>
<reference evidence="9" key="1">
    <citation type="submission" date="2021-05" db="EMBL/GenBank/DDBJ databases">
        <authorList>
            <person name="Alioto T."/>
            <person name="Alioto T."/>
            <person name="Gomez Garrido J."/>
        </authorList>
    </citation>
    <scope>NUCLEOTIDE SEQUENCE</scope>
</reference>
<dbReference type="GO" id="GO:0045944">
    <property type="term" value="P:positive regulation of transcription by RNA polymerase II"/>
    <property type="evidence" value="ECO:0007669"/>
    <property type="project" value="TreeGrafter"/>
</dbReference>
<keyword evidence="4" id="KW-0238">DNA-binding</keyword>
<dbReference type="PANTHER" id="PTHR19290">
    <property type="entry name" value="BASIC HELIX-LOOP-HELIX PROTEIN NEUROGENIN-RELATED"/>
    <property type="match status" value="1"/>
</dbReference>
<evidence type="ECO:0000256" key="2">
    <source>
        <dbReference type="ARBA" id="ARBA00004496"/>
    </source>
</evidence>
<feature type="compositionally biased region" description="Basic and acidic residues" evidence="7">
    <location>
        <begin position="326"/>
        <end position="335"/>
    </location>
</feature>
<dbReference type="PANTHER" id="PTHR19290:SF102">
    <property type="entry name" value="TRANSCRIPTION FACTOR ATOH8"/>
    <property type="match status" value="1"/>
</dbReference>
<dbReference type="GO" id="GO:0005737">
    <property type="term" value="C:cytoplasm"/>
    <property type="evidence" value="ECO:0007669"/>
    <property type="project" value="UniProtKB-SubCell"/>
</dbReference>
<feature type="domain" description="BHLH" evidence="8">
    <location>
        <begin position="397"/>
        <end position="449"/>
    </location>
</feature>
<dbReference type="GO" id="GO:0003700">
    <property type="term" value="F:DNA-binding transcription factor activity"/>
    <property type="evidence" value="ECO:0007669"/>
    <property type="project" value="InterPro"/>
</dbReference>
<dbReference type="InterPro" id="IPR032660">
    <property type="entry name" value="ATOH8_bHLH"/>
</dbReference>
<dbReference type="InterPro" id="IPR011598">
    <property type="entry name" value="bHLH_dom"/>
</dbReference>
<dbReference type="Pfam" id="PF00010">
    <property type="entry name" value="HLH"/>
    <property type="match status" value="1"/>
</dbReference>
<feature type="compositionally biased region" description="Basic and acidic residues" evidence="7">
    <location>
        <begin position="112"/>
        <end position="126"/>
    </location>
</feature>
<dbReference type="Gene3D" id="4.10.280.10">
    <property type="entry name" value="Helix-loop-helix DNA-binding domain"/>
    <property type="match status" value="1"/>
</dbReference>
<dbReference type="FunFam" id="4.10.280.10:FF:000052">
    <property type="entry name" value="Protein atonal homolog 8"/>
    <property type="match status" value="1"/>
</dbReference>
<dbReference type="InterPro" id="IPR036638">
    <property type="entry name" value="HLH_DNA-bd_sf"/>
</dbReference>
<protein>
    <submittedName>
        <fullName evidence="9">Protein atonal homolog 8</fullName>
    </submittedName>
</protein>
<dbReference type="GO" id="GO:0009653">
    <property type="term" value="P:anatomical structure morphogenesis"/>
    <property type="evidence" value="ECO:0007669"/>
    <property type="project" value="TreeGrafter"/>
</dbReference>
<name>A0A8D8QHR2_9HEMI</name>